<dbReference type="SUPFAM" id="SSF47954">
    <property type="entry name" value="Cyclin-like"/>
    <property type="match status" value="1"/>
</dbReference>
<dbReference type="CDD" id="cd20557">
    <property type="entry name" value="CYCLIN_ScPCL1-like"/>
    <property type="match status" value="1"/>
</dbReference>
<reference evidence="2 3" key="1">
    <citation type="journal article" date="2021" name="Environ. Microbiol.">
        <title>Gene family expansions and transcriptome signatures uncover fungal adaptations to wood decay.</title>
        <authorList>
            <person name="Hage H."/>
            <person name="Miyauchi S."/>
            <person name="Viragh M."/>
            <person name="Drula E."/>
            <person name="Min B."/>
            <person name="Chaduli D."/>
            <person name="Navarro D."/>
            <person name="Favel A."/>
            <person name="Norest M."/>
            <person name="Lesage-Meessen L."/>
            <person name="Balint B."/>
            <person name="Merenyi Z."/>
            <person name="de Eugenio L."/>
            <person name="Morin E."/>
            <person name="Martinez A.T."/>
            <person name="Baldrian P."/>
            <person name="Stursova M."/>
            <person name="Martinez M.J."/>
            <person name="Novotny C."/>
            <person name="Magnuson J.K."/>
            <person name="Spatafora J.W."/>
            <person name="Maurice S."/>
            <person name="Pangilinan J."/>
            <person name="Andreopoulos W."/>
            <person name="LaButti K."/>
            <person name="Hundley H."/>
            <person name="Na H."/>
            <person name="Kuo A."/>
            <person name="Barry K."/>
            <person name="Lipzen A."/>
            <person name="Henrissat B."/>
            <person name="Riley R."/>
            <person name="Ahrendt S."/>
            <person name="Nagy L.G."/>
            <person name="Grigoriev I.V."/>
            <person name="Martin F."/>
            <person name="Rosso M.N."/>
        </authorList>
    </citation>
    <scope>NUCLEOTIDE SEQUENCE [LARGE SCALE GENOMIC DNA]</scope>
    <source>
        <strain evidence="2 3">CIRM-BRFM 1785</strain>
    </source>
</reference>
<gene>
    <name evidence="2" type="ORF">C8Q71DRAFT_852088</name>
</gene>
<protein>
    <recommendedName>
        <fullName evidence="1">Cyclin N-terminal domain-containing protein</fullName>
    </recommendedName>
</protein>
<keyword evidence="3" id="KW-1185">Reference proteome</keyword>
<dbReference type="PANTHER" id="PTHR15615:SF108">
    <property type="entry name" value="PROTEIN CNPPD1"/>
    <property type="match status" value="1"/>
</dbReference>
<dbReference type="RefSeq" id="XP_047784366.1">
    <property type="nucleotide sequence ID" value="XM_047926794.1"/>
</dbReference>
<evidence type="ECO:0000313" key="2">
    <source>
        <dbReference type="EMBL" id="KAH9843556.1"/>
    </source>
</evidence>
<dbReference type="GeneID" id="72007526"/>
<feature type="domain" description="Cyclin N-terminal" evidence="1">
    <location>
        <begin position="70"/>
        <end position="167"/>
    </location>
</feature>
<organism evidence="2 3">
    <name type="scientific">Rhodofomes roseus</name>
    <dbReference type="NCBI Taxonomy" id="34475"/>
    <lineage>
        <taxon>Eukaryota</taxon>
        <taxon>Fungi</taxon>
        <taxon>Dikarya</taxon>
        <taxon>Basidiomycota</taxon>
        <taxon>Agaricomycotina</taxon>
        <taxon>Agaricomycetes</taxon>
        <taxon>Polyporales</taxon>
        <taxon>Rhodofomes</taxon>
    </lineage>
</organism>
<dbReference type="InterPro" id="IPR006671">
    <property type="entry name" value="Cyclin_N"/>
</dbReference>
<dbReference type="Proteomes" id="UP000814176">
    <property type="component" value="Unassembled WGS sequence"/>
</dbReference>
<dbReference type="InterPro" id="IPR036915">
    <property type="entry name" value="Cyclin-like_sf"/>
</dbReference>
<dbReference type="InterPro" id="IPR013922">
    <property type="entry name" value="Cyclin_PHO80-like"/>
</dbReference>
<dbReference type="Pfam" id="PF00134">
    <property type="entry name" value="Cyclin_N"/>
    <property type="match status" value="1"/>
</dbReference>
<dbReference type="EMBL" id="JADCUA010000001">
    <property type="protein sequence ID" value="KAH9843556.1"/>
    <property type="molecule type" value="Genomic_DNA"/>
</dbReference>
<evidence type="ECO:0000259" key="1">
    <source>
        <dbReference type="Pfam" id="PF00134"/>
    </source>
</evidence>
<name>A0ABQ8KWG5_9APHY</name>
<evidence type="ECO:0000313" key="3">
    <source>
        <dbReference type="Proteomes" id="UP000814176"/>
    </source>
</evidence>
<dbReference type="Gene3D" id="1.10.472.10">
    <property type="entry name" value="Cyclin-like"/>
    <property type="match status" value="1"/>
</dbReference>
<accession>A0ABQ8KWG5</accession>
<comment type="caution">
    <text evidence="2">The sequence shown here is derived from an EMBL/GenBank/DDBJ whole genome shotgun (WGS) entry which is preliminary data.</text>
</comment>
<dbReference type="PANTHER" id="PTHR15615">
    <property type="match status" value="1"/>
</dbReference>
<sequence length="281" mass="31237">MALSDEIRVLNHLNPLLAFMTFNVPDVANGLCHYTAHAERVALLARLLDHMFHDRHVDKALLRVYIPNCLPNFISDVLRRGNFHPNVVAAAMILLQKLHKTGAEPISDKATDKAKDNFIAALVVANKFLVDETCNNATIADMAGAPYTARRISELERGLLKRLDYNVAFSPEELEYSEHQVNASFGHTHVSVFRAGRVESIHMACAISAAQGHQCYTLPNGSLQPYNAGQVATGAATPWYAGNTLFRPIPYAHHYGDLLFVLRAPRMSFSTQECDCEFCQM</sequence>
<proteinExistence type="predicted"/>